<gene>
    <name evidence="1" type="ORF">SAMN04487971_109146</name>
</gene>
<sequence length="783" mass="82743">MAEKNVNVRLVATGGGQVRAELSEIGKTGQAAFTGVGVSADSASRRLKGVGDAANDAGGKMAGAVDGMRMTTMQLSQVAQQGAATGQWMQAFAIQLPDLALGFGPVGIAAGAVSGALLMLAPAFLGAGRDAEIMKDKLSAADQAIQALAHSAKASQMSLADMQKAYGNSADEVERLNRAQLAFSRADVARKMADAMKALGLSQGSFEGGVQGPQQPGMFDWLTDGRSATKQSEYQATLTRLQVQYRLSAEQARALAQALRQVATASEGEEALSAAANLQEVMLEVAGSADKAAEKFGGEDGLWDAASKAADLARQNVEAVTTATREMTLSFETGITTLERLRGTLDSMLPGAGGVLDQVGGWFQGFRDKASGEFGSASKGILDLIGWAEGTDKGRGYNETLDYGRWTGGPVNLVNMTLDDVLALGERMRTPENRALYPGGGSSALGRYQIVGKTMRGLMKTMGLTGDELFDEQMQDRMAMELVRQTAQIGTKSAWDNQWQSFKTKNVSLAAITGALGVKSVGVDPAVEAARKKENDELQRGLDLRADFMVALQDQANAAALEAQVTGQSVYEQVRLRTEMTLTQQARAKGIDLTEQIAGSEKTYGQAIKETAASLAASAQEQAAQEGRFKAAEDAAKRAADTMRKFQDDLKQGFRSAFQSVIDGTESVADAFRNMIADMLMQRAMLGFDGLIDGLLGAAFGGGDPLANALTGAGLTDVRPQNWITRAASAVTQQAVQVNVGVDPRNGNLMAFTDQRVAAGLRQADRAMPSRLTTINRDPLKRG</sequence>
<name>A0A1G9JHZ8_9RHOB</name>
<accession>A0A1G9JHZ8</accession>
<organism evidence="1 2">
    <name type="scientific">Paracoccus chinensis</name>
    <dbReference type="NCBI Taxonomy" id="525640"/>
    <lineage>
        <taxon>Bacteria</taxon>
        <taxon>Pseudomonadati</taxon>
        <taxon>Pseudomonadota</taxon>
        <taxon>Alphaproteobacteria</taxon>
        <taxon>Rhodobacterales</taxon>
        <taxon>Paracoccaceae</taxon>
        <taxon>Paracoccus</taxon>
    </lineage>
</organism>
<dbReference type="SUPFAM" id="SSF53955">
    <property type="entry name" value="Lysozyme-like"/>
    <property type="match status" value="1"/>
</dbReference>
<dbReference type="InterPro" id="IPR023346">
    <property type="entry name" value="Lysozyme-like_dom_sf"/>
</dbReference>
<dbReference type="STRING" id="525640.SAMN04487971_109146"/>
<dbReference type="EMBL" id="FNGE01000009">
    <property type="protein sequence ID" value="SDL37217.1"/>
    <property type="molecule type" value="Genomic_DNA"/>
</dbReference>
<reference evidence="2" key="1">
    <citation type="submission" date="2016-10" db="EMBL/GenBank/DDBJ databases">
        <authorList>
            <person name="Varghese N."/>
            <person name="Submissions S."/>
        </authorList>
    </citation>
    <scope>NUCLEOTIDE SEQUENCE [LARGE SCALE GENOMIC DNA]</scope>
    <source>
        <strain evidence="2">CGMCC 1.7655</strain>
    </source>
</reference>
<dbReference type="RefSeq" id="WP_090756054.1">
    <property type="nucleotide sequence ID" value="NZ_FNGE01000009.1"/>
</dbReference>
<protein>
    <submittedName>
        <fullName evidence="1">Uncharacterized protein</fullName>
    </submittedName>
</protein>
<evidence type="ECO:0000313" key="2">
    <source>
        <dbReference type="Proteomes" id="UP000199555"/>
    </source>
</evidence>
<dbReference type="AlphaFoldDB" id="A0A1G9JHZ8"/>
<proteinExistence type="predicted"/>
<dbReference type="OrthoDB" id="7756983at2"/>
<keyword evidence="2" id="KW-1185">Reference proteome</keyword>
<evidence type="ECO:0000313" key="1">
    <source>
        <dbReference type="EMBL" id="SDL37217.1"/>
    </source>
</evidence>
<dbReference type="Proteomes" id="UP000199555">
    <property type="component" value="Unassembled WGS sequence"/>
</dbReference>
<dbReference type="Gene3D" id="1.10.530.10">
    <property type="match status" value="1"/>
</dbReference>